<evidence type="ECO:0000256" key="5">
    <source>
        <dbReference type="ARBA" id="ARBA00023136"/>
    </source>
</evidence>
<evidence type="ECO:0000256" key="3">
    <source>
        <dbReference type="ARBA" id="ARBA00022692"/>
    </source>
</evidence>
<dbReference type="RefSeq" id="XP_009494155.1">
    <property type="nucleotide sequence ID" value="XM_009495880.1"/>
</dbReference>
<protein>
    <recommendedName>
        <fullName evidence="9">Vacuolar protein sorting 55</fullName>
    </recommendedName>
</protein>
<reference evidence="7" key="1">
    <citation type="submission" date="2013-04" db="EMBL/GenBank/DDBJ databases">
        <title>The Genome Sequence of Fonticula alba ATCC 38817.</title>
        <authorList>
            <consortium name="The Broad Institute Genomics Platform"/>
            <person name="Russ C."/>
            <person name="Cuomo C."/>
            <person name="Burger G."/>
            <person name="Gray M.W."/>
            <person name="Holland P.W.H."/>
            <person name="King N."/>
            <person name="Lang F.B.F."/>
            <person name="Roger A.J."/>
            <person name="Ruiz-Trillo I."/>
            <person name="Brown M."/>
            <person name="Walker B."/>
            <person name="Young S."/>
            <person name="Zeng Q."/>
            <person name="Gargeya S."/>
            <person name="Fitzgerald M."/>
            <person name="Haas B."/>
            <person name="Abouelleil A."/>
            <person name="Allen A.W."/>
            <person name="Alvarado L."/>
            <person name="Arachchi H.M."/>
            <person name="Berlin A.M."/>
            <person name="Chapman S.B."/>
            <person name="Gainer-Dewar J."/>
            <person name="Goldberg J."/>
            <person name="Griggs A."/>
            <person name="Gujja S."/>
            <person name="Hansen M."/>
            <person name="Howarth C."/>
            <person name="Imamovic A."/>
            <person name="Ireland A."/>
            <person name="Larimer J."/>
            <person name="McCowan C."/>
            <person name="Murphy C."/>
            <person name="Pearson M."/>
            <person name="Poon T.W."/>
            <person name="Priest M."/>
            <person name="Roberts A."/>
            <person name="Saif S."/>
            <person name="Shea T."/>
            <person name="Sisk P."/>
            <person name="Sykes S."/>
            <person name="Wortman J."/>
            <person name="Nusbaum C."/>
            <person name="Birren B."/>
        </authorList>
    </citation>
    <scope>NUCLEOTIDE SEQUENCE [LARGE SCALE GENOMIC DNA]</scope>
    <source>
        <strain evidence="7">ATCC 38817</strain>
    </source>
</reference>
<feature type="transmembrane region" description="Helical" evidence="6">
    <location>
        <begin position="6"/>
        <end position="29"/>
    </location>
</feature>
<dbReference type="PANTHER" id="PTHR12050">
    <property type="entry name" value="LEPTIN RECEPTOR-RELATED"/>
    <property type="match status" value="1"/>
</dbReference>
<dbReference type="Pfam" id="PF04133">
    <property type="entry name" value="Vps55"/>
    <property type="match status" value="1"/>
</dbReference>
<keyword evidence="8" id="KW-1185">Reference proteome</keyword>
<dbReference type="PANTHER" id="PTHR12050:SF0">
    <property type="entry name" value="RH04491P"/>
    <property type="match status" value="1"/>
</dbReference>
<evidence type="ECO:0000313" key="7">
    <source>
        <dbReference type="EMBL" id="KCV71032.1"/>
    </source>
</evidence>
<keyword evidence="5 6" id="KW-0472">Membrane</keyword>
<organism evidence="7">
    <name type="scientific">Fonticula alba</name>
    <name type="common">Slime mold</name>
    <dbReference type="NCBI Taxonomy" id="691883"/>
    <lineage>
        <taxon>Eukaryota</taxon>
        <taxon>Rotosphaerida</taxon>
        <taxon>Fonticulaceae</taxon>
        <taxon>Fonticula</taxon>
    </lineage>
</organism>
<dbReference type="GO" id="GO:0016020">
    <property type="term" value="C:membrane"/>
    <property type="evidence" value="ECO:0007669"/>
    <property type="project" value="UniProtKB-SubCell"/>
</dbReference>
<evidence type="ECO:0000256" key="4">
    <source>
        <dbReference type="ARBA" id="ARBA00022989"/>
    </source>
</evidence>
<dbReference type="GO" id="GO:0032511">
    <property type="term" value="P:late endosome to vacuole transport via multivesicular body sorting pathway"/>
    <property type="evidence" value="ECO:0007669"/>
    <property type="project" value="TreeGrafter"/>
</dbReference>
<dbReference type="AlphaFoldDB" id="A0A058ZC69"/>
<dbReference type="Proteomes" id="UP000030693">
    <property type="component" value="Unassembled WGS sequence"/>
</dbReference>
<comment type="subcellular location">
    <subcellularLocation>
        <location evidence="1">Membrane</location>
        <topology evidence="1">Multi-pass membrane protein</topology>
    </subcellularLocation>
</comment>
<name>A0A058ZC69_FONAL</name>
<evidence type="ECO:0000313" key="8">
    <source>
        <dbReference type="Proteomes" id="UP000030693"/>
    </source>
</evidence>
<dbReference type="OMA" id="ICARCAN"/>
<evidence type="ECO:0000256" key="6">
    <source>
        <dbReference type="SAM" id="Phobius"/>
    </source>
</evidence>
<dbReference type="GeneID" id="20526705"/>
<dbReference type="GO" id="GO:0005768">
    <property type="term" value="C:endosome"/>
    <property type="evidence" value="ECO:0007669"/>
    <property type="project" value="TreeGrafter"/>
</dbReference>
<dbReference type="STRING" id="691883.A0A058ZC69"/>
<dbReference type="EMBL" id="KB932203">
    <property type="protein sequence ID" value="KCV71032.1"/>
    <property type="molecule type" value="Genomic_DNA"/>
</dbReference>
<evidence type="ECO:0000256" key="2">
    <source>
        <dbReference type="ARBA" id="ARBA00005645"/>
    </source>
</evidence>
<keyword evidence="4 6" id="KW-1133">Transmembrane helix</keyword>
<feature type="transmembrane region" description="Helical" evidence="6">
    <location>
        <begin position="90"/>
        <end position="110"/>
    </location>
</feature>
<gene>
    <name evidence="7" type="ORF">H696_01980</name>
</gene>
<proteinExistence type="inferred from homology"/>
<evidence type="ECO:0000256" key="1">
    <source>
        <dbReference type="ARBA" id="ARBA00004141"/>
    </source>
</evidence>
<keyword evidence="3 6" id="KW-0812">Transmembrane</keyword>
<dbReference type="OrthoDB" id="14246at2759"/>
<sequence length="122" mass="12975">MALGLLLILLSCALFNNWWLLFVMAFYFLSPIPTMFANKIDEHRQNASFGLSGGDTSGVRDAGNFMSAFLLVSGFSFPLALLRGDVVEGAAAGMACAGGIVCFLSLAVYAKRYSNNDSAGAF</sequence>
<comment type="similarity">
    <text evidence="2">Belongs to the OB-RGRP/VPS55 family.</text>
</comment>
<evidence type="ECO:0008006" key="9">
    <source>
        <dbReference type="Google" id="ProtNLM"/>
    </source>
</evidence>
<dbReference type="InterPro" id="IPR007262">
    <property type="entry name" value="Vps55/LEPROT"/>
</dbReference>
<dbReference type="eggNOG" id="KOG2174">
    <property type="taxonomic scope" value="Eukaryota"/>
</dbReference>
<accession>A0A058ZC69</accession>